<dbReference type="Gene3D" id="1.10.1740.10">
    <property type="match status" value="1"/>
</dbReference>
<keyword evidence="8" id="KW-1185">Reference proteome</keyword>
<dbReference type="InterPro" id="IPR024760">
    <property type="entry name" value="HTH_dom_conjug_TS-like"/>
</dbReference>
<evidence type="ECO:0000256" key="4">
    <source>
        <dbReference type="ARBA" id="ARBA00023163"/>
    </source>
</evidence>
<dbReference type="GO" id="GO:0016987">
    <property type="term" value="F:sigma factor activity"/>
    <property type="evidence" value="ECO:0007669"/>
    <property type="project" value="UniProtKB-KW"/>
</dbReference>
<gene>
    <name evidence="7" type="ORF">BEN51_02640</name>
</gene>
<dbReference type="AlphaFoldDB" id="A0A343JA59"/>
<dbReference type="PANTHER" id="PTHR30385:SF1">
    <property type="entry name" value="RNA POLYMERASE SIGMA-H FACTOR"/>
    <property type="match status" value="1"/>
</dbReference>
<evidence type="ECO:0000256" key="1">
    <source>
        <dbReference type="ARBA" id="ARBA00023015"/>
    </source>
</evidence>
<feature type="coiled-coil region" evidence="5">
    <location>
        <begin position="98"/>
        <end position="141"/>
    </location>
</feature>
<dbReference type="Pfam" id="PF12645">
    <property type="entry name" value="HTH_16"/>
    <property type="match status" value="1"/>
</dbReference>
<dbReference type="Proteomes" id="UP000264883">
    <property type="component" value="Chromosome"/>
</dbReference>
<keyword evidence="2" id="KW-0731">Sigma factor</keyword>
<sequence length="189" mass="22366">MKELLIKAKQGDKVSMEKLLNKFEPLIKKSSKQYYINGYEQGDIKQLAYMATLKAIKRFDLEKSNSFPLYVKRTVQNSIYKEIKKSKEIISYNKGNRETKENSEIKNIEDKNVELEEEIIKKETREKLINLINKMANEEKEFIREIFIEEKSLKEYAEEKGLKYHQVVYFKKKVLQKIEIKVGEGVAKS</sequence>
<dbReference type="PANTHER" id="PTHR30385">
    <property type="entry name" value="SIGMA FACTOR F FLAGELLAR"/>
    <property type="match status" value="1"/>
</dbReference>
<keyword evidence="3" id="KW-0238">DNA-binding</keyword>
<dbReference type="KEGG" id="cia:BEN51_02640"/>
<dbReference type="SUPFAM" id="SSF88659">
    <property type="entry name" value="Sigma3 and sigma4 domains of RNA polymerase sigma factors"/>
    <property type="match status" value="1"/>
</dbReference>
<keyword evidence="4" id="KW-0804">Transcription</keyword>
<keyword evidence="5" id="KW-0175">Coiled coil</keyword>
<reference evidence="7 8" key="1">
    <citation type="submission" date="2016-08" db="EMBL/GenBank/DDBJ databases">
        <title>Complete Genome Sequence Of The Indigo Reducing Clostridium isatidis DSM15098.</title>
        <authorList>
            <person name="Little G.T."/>
            <person name="Minton N.P."/>
        </authorList>
    </citation>
    <scope>NUCLEOTIDE SEQUENCE [LARGE SCALE GENOMIC DNA]</scope>
    <source>
        <strain evidence="7 8">DSM 15098</strain>
    </source>
</reference>
<proteinExistence type="predicted"/>
<feature type="domain" description="Helix-turn-helix conjugative transposon-like" evidence="6">
    <location>
        <begin position="3"/>
        <end position="60"/>
    </location>
</feature>
<dbReference type="GO" id="GO:0003677">
    <property type="term" value="F:DNA binding"/>
    <property type="evidence" value="ECO:0007669"/>
    <property type="project" value="UniProtKB-KW"/>
</dbReference>
<evidence type="ECO:0000313" key="7">
    <source>
        <dbReference type="EMBL" id="ASW42417.1"/>
    </source>
</evidence>
<dbReference type="NCBIfam" id="TIGR02937">
    <property type="entry name" value="sigma70-ECF"/>
    <property type="match status" value="1"/>
</dbReference>
<dbReference type="RefSeq" id="WP_164704079.1">
    <property type="nucleotide sequence ID" value="NZ_CP016786.1"/>
</dbReference>
<dbReference type="SUPFAM" id="SSF88946">
    <property type="entry name" value="Sigma2 domain of RNA polymerase sigma factors"/>
    <property type="match status" value="1"/>
</dbReference>
<name>A0A343JA59_9CLOT</name>
<evidence type="ECO:0000256" key="5">
    <source>
        <dbReference type="SAM" id="Coils"/>
    </source>
</evidence>
<dbReference type="GO" id="GO:0006352">
    <property type="term" value="P:DNA-templated transcription initiation"/>
    <property type="evidence" value="ECO:0007669"/>
    <property type="project" value="InterPro"/>
</dbReference>
<organism evidence="7 8">
    <name type="scientific">Clostridium isatidis</name>
    <dbReference type="NCBI Taxonomy" id="182773"/>
    <lineage>
        <taxon>Bacteria</taxon>
        <taxon>Bacillati</taxon>
        <taxon>Bacillota</taxon>
        <taxon>Clostridia</taxon>
        <taxon>Eubacteriales</taxon>
        <taxon>Clostridiaceae</taxon>
        <taxon>Clostridium</taxon>
    </lineage>
</organism>
<dbReference type="InterPro" id="IPR014284">
    <property type="entry name" value="RNA_pol_sigma-70_dom"/>
</dbReference>
<keyword evidence="1" id="KW-0805">Transcription regulation</keyword>
<dbReference type="InterPro" id="IPR013324">
    <property type="entry name" value="RNA_pol_sigma_r3/r4-like"/>
</dbReference>
<evidence type="ECO:0000256" key="2">
    <source>
        <dbReference type="ARBA" id="ARBA00023082"/>
    </source>
</evidence>
<evidence type="ECO:0000256" key="3">
    <source>
        <dbReference type="ARBA" id="ARBA00023125"/>
    </source>
</evidence>
<protein>
    <recommendedName>
        <fullName evidence="6">Helix-turn-helix conjugative transposon-like domain-containing protein</fullName>
    </recommendedName>
</protein>
<dbReference type="EMBL" id="CP016786">
    <property type="protein sequence ID" value="ASW42417.1"/>
    <property type="molecule type" value="Genomic_DNA"/>
</dbReference>
<dbReference type="InterPro" id="IPR013325">
    <property type="entry name" value="RNA_pol_sigma_r2"/>
</dbReference>
<accession>A0A343JA59</accession>
<evidence type="ECO:0000313" key="8">
    <source>
        <dbReference type="Proteomes" id="UP000264883"/>
    </source>
</evidence>
<evidence type="ECO:0000259" key="6">
    <source>
        <dbReference type="Pfam" id="PF12645"/>
    </source>
</evidence>